<dbReference type="Pfam" id="PF07782">
    <property type="entry name" value="DC_STAMP"/>
    <property type="match status" value="1"/>
</dbReference>
<evidence type="ECO:0000259" key="6">
    <source>
        <dbReference type="Pfam" id="PF07782"/>
    </source>
</evidence>
<feature type="domain" description="Dendritic cell-specific transmembrane protein-like" evidence="6">
    <location>
        <begin position="214"/>
        <end position="323"/>
    </location>
</feature>
<dbReference type="OrthoDB" id="9947082at2759"/>
<accession>A0A9Q1J675</accession>
<dbReference type="AlphaFoldDB" id="A0A9Q1J675"/>
<evidence type="ECO:0000313" key="7">
    <source>
        <dbReference type="EMBL" id="KAJ8369887.1"/>
    </source>
</evidence>
<reference evidence="7" key="1">
    <citation type="journal article" date="2023" name="Science">
        <title>Genome structures resolve the early diversification of teleost fishes.</title>
        <authorList>
            <person name="Parey E."/>
            <person name="Louis A."/>
            <person name="Montfort J."/>
            <person name="Bouchez O."/>
            <person name="Roques C."/>
            <person name="Iampietro C."/>
            <person name="Lluch J."/>
            <person name="Castinel A."/>
            <person name="Donnadieu C."/>
            <person name="Desvignes T."/>
            <person name="Floi Bucao C."/>
            <person name="Jouanno E."/>
            <person name="Wen M."/>
            <person name="Mejri S."/>
            <person name="Dirks R."/>
            <person name="Jansen H."/>
            <person name="Henkel C."/>
            <person name="Chen W.J."/>
            <person name="Zahm M."/>
            <person name="Cabau C."/>
            <person name="Klopp C."/>
            <person name="Thompson A.W."/>
            <person name="Robinson-Rechavi M."/>
            <person name="Braasch I."/>
            <person name="Lecointre G."/>
            <person name="Bobe J."/>
            <person name="Postlethwait J.H."/>
            <person name="Berthelot C."/>
            <person name="Roest Crollius H."/>
            <person name="Guiguen Y."/>
        </authorList>
    </citation>
    <scope>NUCLEOTIDE SEQUENCE</scope>
    <source>
        <strain evidence="7">WJC10195</strain>
    </source>
</reference>
<dbReference type="PANTHER" id="PTHR21041">
    <property type="entry name" value="DENDRITIC CELL-SPECIFIC TRANSMEMBRANE PROTEIN"/>
    <property type="match status" value="1"/>
</dbReference>
<dbReference type="PANTHER" id="PTHR21041:SF3">
    <property type="entry name" value="OSTEOCLAST STIMULATORY TRANSMEMBRANE PROTEIN"/>
    <property type="match status" value="1"/>
</dbReference>
<dbReference type="EMBL" id="JAINUF010000003">
    <property type="protein sequence ID" value="KAJ8369887.1"/>
    <property type="molecule type" value="Genomic_DNA"/>
</dbReference>
<dbReference type="Proteomes" id="UP001152622">
    <property type="component" value="Chromosome 3"/>
</dbReference>
<feature type="transmembrane region" description="Helical" evidence="5">
    <location>
        <begin position="82"/>
        <end position="104"/>
    </location>
</feature>
<evidence type="ECO:0000256" key="3">
    <source>
        <dbReference type="ARBA" id="ARBA00022989"/>
    </source>
</evidence>
<evidence type="ECO:0000256" key="5">
    <source>
        <dbReference type="SAM" id="Phobius"/>
    </source>
</evidence>
<keyword evidence="2 5" id="KW-0812">Transmembrane</keyword>
<organism evidence="7 8">
    <name type="scientific">Synaphobranchus kaupii</name>
    <name type="common">Kaup's arrowtooth eel</name>
    <dbReference type="NCBI Taxonomy" id="118154"/>
    <lineage>
        <taxon>Eukaryota</taxon>
        <taxon>Metazoa</taxon>
        <taxon>Chordata</taxon>
        <taxon>Craniata</taxon>
        <taxon>Vertebrata</taxon>
        <taxon>Euteleostomi</taxon>
        <taxon>Actinopterygii</taxon>
        <taxon>Neopterygii</taxon>
        <taxon>Teleostei</taxon>
        <taxon>Anguilliformes</taxon>
        <taxon>Synaphobranchidae</taxon>
        <taxon>Synaphobranchus</taxon>
    </lineage>
</organism>
<evidence type="ECO:0000256" key="1">
    <source>
        <dbReference type="ARBA" id="ARBA00004141"/>
    </source>
</evidence>
<keyword evidence="4 5" id="KW-0472">Membrane</keyword>
<feature type="transmembrane region" description="Helical" evidence="5">
    <location>
        <begin position="43"/>
        <end position="62"/>
    </location>
</feature>
<keyword evidence="8" id="KW-1185">Reference proteome</keyword>
<feature type="transmembrane region" description="Helical" evidence="5">
    <location>
        <begin position="116"/>
        <end position="144"/>
    </location>
</feature>
<name>A0A9Q1J675_SYNKA</name>
<comment type="caution">
    <text evidence="7">The sequence shown here is derived from an EMBL/GenBank/DDBJ whole genome shotgun (WGS) entry which is preliminary data.</text>
</comment>
<dbReference type="GO" id="GO:0016020">
    <property type="term" value="C:membrane"/>
    <property type="evidence" value="ECO:0007669"/>
    <property type="project" value="UniProtKB-SubCell"/>
</dbReference>
<evidence type="ECO:0000313" key="8">
    <source>
        <dbReference type="Proteomes" id="UP001152622"/>
    </source>
</evidence>
<sequence>MPFFNRAGYTRAFRQGPCRQIKTTLHNLWDAYSKPAPETFREGLTLLCLCSAVAAVTGSFLFQWMSQVLKYDQLPSATAAGLYAVSAFFLLPLVHPLRCALTLVLPSLGTKQGRKLIISTSVMLLVLNVVPNIAANVGVVAHVLRCTASSLAHSLITSSELVDSVKGDLVKEAWEPSSVFAPRLREFDQDTNINLSEVKQRFVDVSHLKAGEPWLLDLPSTSISIVVNYKVQSYSPITCVTPITCIKVDVVKFKQRYAWNFSFMSEHCTLEPSKPDVGVTVTLGLLYLLAYTMVLLEVYARRARRKVSASFFPRKERKRTEFIFKKILTRREKQKDGIFFVETVHGSDFCKPEAVGKRLAKTHLQQ</sequence>
<gene>
    <name evidence="7" type="ORF">SKAU_G00099150</name>
</gene>
<keyword evidence="3 5" id="KW-1133">Transmembrane helix</keyword>
<protein>
    <recommendedName>
        <fullName evidence="6">Dendritic cell-specific transmembrane protein-like domain-containing protein</fullName>
    </recommendedName>
</protein>
<proteinExistence type="predicted"/>
<dbReference type="InterPro" id="IPR051856">
    <property type="entry name" value="CSR-E3_Ligase_Protein"/>
</dbReference>
<feature type="transmembrane region" description="Helical" evidence="5">
    <location>
        <begin position="277"/>
        <end position="296"/>
    </location>
</feature>
<evidence type="ECO:0000256" key="2">
    <source>
        <dbReference type="ARBA" id="ARBA00022692"/>
    </source>
</evidence>
<evidence type="ECO:0000256" key="4">
    <source>
        <dbReference type="ARBA" id="ARBA00023136"/>
    </source>
</evidence>
<comment type="subcellular location">
    <subcellularLocation>
        <location evidence="1">Membrane</location>
        <topology evidence="1">Multi-pass membrane protein</topology>
    </subcellularLocation>
</comment>
<dbReference type="InterPro" id="IPR012858">
    <property type="entry name" value="DC_STAMP-like"/>
</dbReference>